<keyword evidence="3 8" id="KW-0812">Transmembrane</keyword>
<protein>
    <recommendedName>
        <fullName evidence="9">ABC transporter domain-containing protein</fullName>
    </recommendedName>
</protein>
<evidence type="ECO:0000313" key="11">
    <source>
        <dbReference type="Proteomes" id="UP000094801"/>
    </source>
</evidence>
<dbReference type="InterPro" id="IPR011527">
    <property type="entry name" value="ABC1_TM_dom"/>
</dbReference>
<sequence length="664" mass="75136">SQIVLSIVRAFITLKIASLDGYLVSSLISRKFKKFSRYLVLWLLIGIPSSITNSLLTKTQGLLSRSIRMNLTNKIMDEYLPDSGNSTIYQMVNQAKEHGSNGEDPTGVIDDPNQRITTIVEQFSDSLSTLPSQLLKPSLDILLGVTQLSKSGENVAEGALLLGMITNVSTLVLKIFTPNFSRISSTNNELENKFHAYHSRIVNNNEEIALAKGHRREMDILDMNYFELERFKRMELRRMAVYDFAVSFIFKYSLGAFGLLLCSLPIFTTAYANNFKLSEEIISKISADFITNRGLLVSSSESLGKLVSSKKNIQNLFGYGDKLWEFEQVLMDINKNASESSSIEASINFDPLIKGPNVSYGDEVSFQNVPLVTPNGTTLVKNLSFSIKPGENLLIIGPNGCGKSSLFRVLGGLWEVQSPGHLVIPEKRKDLFYLPQRSYLTYGSLREQIIYPHSIDDLVMDDLYLIDLLRLLKLDHLLTQASRGNSFILDDNKTITASAGKEPVESPLDIVKKWPDLLSIGEQQRLAMVRLYYHQPKFAVLDECTSSISPDLEQECYRIATEDFGITVLSVCHRTSLWKFHTHVLKFNKRDEKDDKVDDDEDEGAATVLFTKFDPEKRLERHNELIEVETNLKKSSNLNKRLSILMKMKQRSQNKLMYINEDDD</sequence>
<dbReference type="Proteomes" id="UP000094801">
    <property type="component" value="Unassembled WGS sequence"/>
</dbReference>
<dbReference type="GO" id="GO:0005324">
    <property type="term" value="F:long-chain fatty acid transmembrane transporter activity"/>
    <property type="evidence" value="ECO:0007669"/>
    <property type="project" value="TreeGrafter"/>
</dbReference>
<dbReference type="GO" id="GO:0140359">
    <property type="term" value="F:ABC-type transporter activity"/>
    <property type="evidence" value="ECO:0007669"/>
    <property type="project" value="InterPro"/>
</dbReference>
<dbReference type="PROSITE" id="PS50893">
    <property type="entry name" value="ABC_TRANSPORTER_2"/>
    <property type="match status" value="1"/>
</dbReference>
<dbReference type="InterPro" id="IPR027417">
    <property type="entry name" value="P-loop_NTPase"/>
</dbReference>
<dbReference type="GO" id="GO:0006635">
    <property type="term" value="P:fatty acid beta-oxidation"/>
    <property type="evidence" value="ECO:0007669"/>
    <property type="project" value="TreeGrafter"/>
</dbReference>
<keyword evidence="4" id="KW-0547">Nucleotide-binding</keyword>
<evidence type="ECO:0000313" key="10">
    <source>
        <dbReference type="EMBL" id="ODV87203.1"/>
    </source>
</evidence>
<keyword evidence="7 8" id="KW-0472">Membrane</keyword>
<dbReference type="OrthoDB" id="422637at2759"/>
<dbReference type="GO" id="GO:0005524">
    <property type="term" value="F:ATP binding"/>
    <property type="evidence" value="ECO:0007669"/>
    <property type="project" value="UniProtKB-KW"/>
</dbReference>
<dbReference type="InterPro" id="IPR003439">
    <property type="entry name" value="ABC_transporter-like_ATP-bd"/>
</dbReference>
<keyword evidence="11" id="KW-1185">Reference proteome</keyword>
<dbReference type="EMBL" id="KV453848">
    <property type="protein sequence ID" value="ODV87203.1"/>
    <property type="molecule type" value="Genomic_DNA"/>
</dbReference>
<evidence type="ECO:0000256" key="4">
    <source>
        <dbReference type="ARBA" id="ARBA00022741"/>
    </source>
</evidence>
<name>A0A1E4T626_9ASCO</name>
<reference evidence="11" key="1">
    <citation type="submission" date="2016-04" db="EMBL/GenBank/DDBJ databases">
        <title>Comparative genomics of biotechnologically important yeasts.</title>
        <authorList>
            <consortium name="DOE Joint Genome Institute"/>
            <person name="Riley R."/>
            <person name="Haridas S."/>
            <person name="Wolfe K.H."/>
            <person name="Lopes M.R."/>
            <person name="Hittinger C.T."/>
            <person name="Goker M."/>
            <person name="Salamov A."/>
            <person name="Wisecaver J."/>
            <person name="Long T.M."/>
            <person name="Aerts A.L."/>
            <person name="Barry K."/>
            <person name="Choi C."/>
            <person name="Clum A."/>
            <person name="Coughlan A.Y."/>
            <person name="Deshpande S."/>
            <person name="Douglass A.P."/>
            <person name="Hanson S.J."/>
            <person name="Klenk H.-P."/>
            <person name="Labutti K."/>
            <person name="Lapidus A."/>
            <person name="Lindquist E."/>
            <person name="Lipzen A."/>
            <person name="Meier-Kolthoff J.P."/>
            <person name="Ohm R.A."/>
            <person name="Otillar R.P."/>
            <person name="Pangilinan J."/>
            <person name="Peng Y."/>
            <person name="Rokas A."/>
            <person name="Rosa C.A."/>
            <person name="Scheuner C."/>
            <person name="Sibirny A.A."/>
            <person name="Slot J.C."/>
            <person name="Stielow J.B."/>
            <person name="Sun H."/>
            <person name="Kurtzman C.P."/>
            <person name="Blackwell M."/>
            <person name="Grigoriev I.V."/>
            <person name="Jeffries T.W."/>
        </authorList>
    </citation>
    <scope>NUCLEOTIDE SEQUENCE [LARGE SCALE GENOMIC DNA]</scope>
    <source>
        <strain evidence="11">NRRL YB-2248</strain>
    </source>
</reference>
<evidence type="ECO:0000259" key="9">
    <source>
        <dbReference type="PROSITE" id="PS50893"/>
    </source>
</evidence>
<dbReference type="GO" id="GO:0015910">
    <property type="term" value="P:long-chain fatty acid import into peroxisome"/>
    <property type="evidence" value="ECO:0007669"/>
    <property type="project" value="TreeGrafter"/>
</dbReference>
<feature type="non-terminal residue" evidence="10">
    <location>
        <position position="664"/>
    </location>
</feature>
<evidence type="ECO:0000256" key="2">
    <source>
        <dbReference type="ARBA" id="ARBA00022448"/>
    </source>
</evidence>
<dbReference type="GO" id="GO:0042760">
    <property type="term" value="P:very long-chain fatty acid catabolic process"/>
    <property type="evidence" value="ECO:0007669"/>
    <property type="project" value="TreeGrafter"/>
</dbReference>
<proteinExistence type="inferred from homology"/>
<dbReference type="AlphaFoldDB" id="A0A1E4T626"/>
<gene>
    <name evidence="10" type="ORF">CANARDRAFT_179339</name>
</gene>
<keyword evidence="5" id="KW-0067">ATP-binding</keyword>
<dbReference type="PANTHER" id="PTHR11384">
    <property type="entry name" value="ATP-BINDING CASSETTE, SUB-FAMILY D MEMBER"/>
    <property type="match status" value="1"/>
</dbReference>
<keyword evidence="6 8" id="KW-1133">Transmembrane helix</keyword>
<evidence type="ECO:0000256" key="3">
    <source>
        <dbReference type="ARBA" id="ARBA00022692"/>
    </source>
</evidence>
<dbReference type="Pfam" id="PF06472">
    <property type="entry name" value="ABC_membrane_2"/>
    <property type="match status" value="1"/>
</dbReference>
<dbReference type="SUPFAM" id="SSF52540">
    <property type="entry name" value="P-loop containing nucleoside triphosphate hydrolases"/>
    <property type="match status" value="1"/>
</dbReference>
<evidence type="ECO:0000256" key="7">
    <source>
        <dbReference type="ARBA" id="ARBA00023136"/>
    </source>
</evidence>
<accession>A0A1E4T626</accession>
<dbReference type="GO" id="GO:0007031">
    <property type="term" value="P:peroxisome organization"/>
    <property type="evidence" value="ECO:0007669"/>
    <property type="project" value="TreeGrafter"/>
</dbReference>
<dbReference type="Gene3D" id="3.40.50.300">
    <property type="entry name" value="P-loop containing nucleotide triphosphate hydrolases"/>
    <property type="match status" value="1"/>
</dbReference>
<evidence type="ECO:0000256" key="8">
    <source>
        <dbReference type="SAM" id="Phobius"/>
    </source>
</evidence>
<evidence type="ECO:0000256" key="6">
    <source>
        <dbReference type="ARBA" id="ARBA00022989"/>
    </source>
</evidence>
<feature type="transmembrane region" description="Helical" evidence="8">
    <location>
        <begin position="240"/>
        <end position="267"/>
    </location>
</feature>
<feature type="transmembrane region" description="Helical" evidence="8">
    <location>
        <begin position="38"/>
        <end position="56"/>
    </location>
</feature>
<dbReference type="PANTHER" id="PTHR11384:SF69">
    <property type="entry name" value="PEROXISOMAL LONG-CHAIN FATTY ACID IMPORT PROTEIN 1"/>
    <property type="match status" value="1"/>
</dbReference>
<dbReference type="SMART" id="SM00382">
    <property type="entry name" value="AAA"/>
    <property type="match status" value="1"/>
</dbReference>
<dbReference type="InterPro" id="IPR050835">
    <property type="entry name" value="ABC_transporter_sub-D"/>
</dbReference>
<dbReference type="GO" id="GO:0005778">
    <property type="term" value="C:peroxisomal membrane"/>
    <property type="evidence" value="ECO:0007669"/>
    <property type="project" value="TreeGrafter"/>
</dbReference>
<dbReference type="Pfam" id="PF00005">
    <property type="entry name" value="ABC_tran"/>
    <property type="match status" value="1"/>
</dbReference>
<dbReference type="STRING" id="983967.A0A1E4T626"/>
<dbReference type="GO" id="GO:0016887">
    <property type="term" value="F:ATP hydrolysis activity"/>
    <property type="evidence" value="ECO:0007669"/>
    <property type="project" value="InterPro"/>
</dbReference>
<feature type="non-terminal residue" evidence="10">
    <location>
        <position position="1"/>
    </location>
</feature>
<dbReference type="CDD" id="cd03223">
    <property type="entry name" value="ABCD_peroxisomal_ALDP"/>
    <property type="match status" value="1"/>
</dbReference>
<dbReference type="InterPro" id="IPR003593">
    <property type="entry name" value="AAA+_ATPase"/>
</dbReference>
<keyword evidence="2" id="KW-0813">Transport</keyword>
<feature type="domain" description="ABC transporter" evidence="9">
    <location>
        <begin position="364"/>
        <end position="614"/>
    </location>
</feature>
<comment type="similarity">
    <text evidence="1">Belongs to the ABC transporter superfamily. ABCD family. Peroxisomal fatty acyl CoA transporter (TC 3.A.1.203) subfamily.</text>
</comment>
<organism evidence="10 11">
    <name type="scientific">[Candida] arabinofermentans NRRL YB-2248</name>
    <dbReference type="NCBI Taxonomy" id="983967"/>
    <lineage>
        <taxon>Eukaryota</taxon>
        <taxon>Fungi</taxon>
        <taxon>Dikarya</taxon>
        <taxon>Ascomycota</taxon>
        <taxon>Saccharomycotina</taxon>
        <taxon>Pichiomycetes</taxon>
        <taxon>Pichiales</taxon>
        <taxon>Pichiaceae</taxon>
        <taxon>Ogataea</taxon>
        <taxon>Ogataea/Candida clade</taxon>
    </lineage>
</organism>
<evidence type="ECO:0000256" key="5">
    <source>
        <dbReference type="ARBA" id="ARBA00022840"/>
    </source>
</evidence>
<evidence type="ECO:0000256" key="1">
    <source>
        <dbReference type="ARBA" id="ARBA00008575"/>
    </source>
</evidence>